<dbReference type="Pfam" id="PF00815">
    <property type="entry name" value="Histidinol_dh"/>
    <property type="match status" value="1"/>
</dbReference>
<comment type="caution">
    <text evidence="2">The sequence shown here is derived from an EMBL/GenBank/DDBJ whole genome shotgun (WGS) entry which is preliminary data.</text>
</comment>
<dbReference type="EMBL" id="BARS01049126">
    <property type="protein sequence ID" value="GAG29762.1"/>
    <property type="molecule type" value="Genomic_DNA"/>
</dbReference>
<evidence type="ECO:0000313" key="2">
    <source>
        <dbReference type="EMBL" id="GAG29762.1"/>
    </source>
</evidence>
<gene>
    <name evidence="2" type="ORF">S01H1_73515</name>
</gene>
<dbReference type="PANTHER" id="PTHR21256:SF2">
    <property type="entry name" value="HISTIDINE BIOSYNTHESIS TRIFUNCTIONAL PROTEIN"/>
    <property type="match status" value="1"/>
</dbReference>
<accession>X0X2V5</accession>
<dbReference type="SUPFAM" id="SSF53720">
    <property type="entry name" value="ALDH-like"/>
    <property type="match status" value="1"/>
</dbReference>
<protein>
    <recommendedName>
        <fullName evidence="3">Histidinol dehydrogenase</fullName>
    </recommendedName>
</protein>
<dbReference type="InterPro" id="IPR016161">
    <property type="entry name" value="Ald_DH/histidinol_DH"/>
</dbReference>
<dbReference type="GO" id="GO:0000105">
    <property type="term" value="P:L-histidine biosynthetic process"/>
    <property type="evidence" value="ECO:0007669"/>
    <property type="project" value="TreeGrafter"/>
</dbReference>
<organism evidence="2">
    <name type="scientific">marine sediment metagenome</name>
    <dbReference type="NCBI Taxonomy" id="412755"/>
    <lineage>
        <taxon>unclassified sequences</taxon>
        <taxon>metagenomes</taxon>
        <taxon>ecological metagenomes</taxon>
    </lineage>
</organism>
<reference evidence="2" key="1">
    <citation type="journal article" date="2014" name="Front. Microbiol.">
        <title>High frequency of phylogenetically diverse reductive dehalogenase-homologous genes in deep subseafloor sedimentary metagenomes.</title>
        <authorList>
            <person name="Kawai M."/>
            <person name="Futagami T."/>
            <person name="Toyoda A."/>
            <person name="Takaki Y."/>
            <person name="Nishi S."/>
            <person name="Hori S."/>
            <person name="Arai W."/>
            <person name="Tsubouchi T."/>
            <person name="Morono Y."/>
            <person name="Uchiyama I."/>
            <person name="Ito T."/>
            <person name="Fujiyama A."/>
            <person name="Inagaki F."/>
            <person name="Takami H."/>
        </authorList>
    </citation>
    <scope>NUCLEOTIDE SEQUENCE</scope>
    <source>
        <strain evidence="2">Expedition CK06-06</strain>
    </source>
</reference>
<dbReference type="Gene3D" id="3.40.50.1980">
    <property type="entry name" value="Nitrogenase molybdenum iron protein domain"/>
    <property type="match status" value="1"/>
</dbReference>
<evidence type="ECO:0000256" key="1">
    <source>
        <dbReference type="ARBA" id="ARBA00023002"/>
    </source>
</evidence>
<dbReference type="AlphaFoldDB" id="X0X2V5"/>
<sequence>GDYVAGPSHVLPTGGTARFFSGLGISDFVKSSHIISYTKKGLEKARSSLEKLAEMEGLPKHLESVKMRFK</sequence>
<proteinExistence type="predicted"/>
<dbReference type="GO" id="GO:0005829">
    <property type="term" value="C:cytosol"/>
    <property type="evidence" value="ECO:0007669"/>
    <property type="project" value="TreeGrafter"/>
</dbReference>
<dbReference type="GO" id="GO:0046872">
    <property type="term" value="F:metal ion binding"/>
    <property type="evidence" value="ECO:0007669"/>
    <property type="project" value="InterPro"/>
</dbReference>
<dbReference type="Gene3D" id="1.20.5.1300">
    <property type="match status" value="1"/>
</dbReference>
<dbReference type="InterPro" id="IPR012131">
    <property type="entry name" value="Hstdl_DH"/>
</dbReference>
<dbReference type="PANTHER" id="PTHR21256">
    <property type="entry name" value="HISTIDINOL DEHYDROGENASE HDH"/>
    <property type="match status" value="1"/>
</dbReference>
<dbReference type="GO" id="GO:0004399">
    <property type="term" value="F:histidinol dehydrogenase activity"/>
    <property type="evidence" value="ECO:0007669"/>
    <property type="project" value="TreeGrafter"/>
</dbReference>
<name>X0X2V5_9ZZZZ</name>
<keyword evidence="1" id="KW-0560">Oxidoreductase</keyword>
<dbReference type="GO" id="GO:0051287">
    <property type="term" value="F:NAD binding"/>
    <property type="evidence" value="ECO:0007669"/>
    <property type="project" value="InterPro"/>
</dbReference>
<evidence type="ECO:0008006" key="3">
    <source>
        <dbReference type="Google" id="ProtNLM"/>
    </source>
</evidence>
<feature type="non-terminal residue" evidence="2">
    <location>
        <position position="1"/>
    </location>
</feature>